<gene>
    <name evidence="6" type="ORF">GCM10009838_15080</name>
</gene>
<dbReference type="InterPro" id="IPR001789">
    <property type="entry name" value="Sig_transdc_resp-reg_receiver"/>
</dbReference>
<name>A0ABP5C8D7_9ACTN</name>
<evidence type="ECO:0000256" key="2">
    <source>
        <dbReference type="PROSITE-ProRule" id="PRU00169"/>
    </source>
</evidence>
<dbReference type="InterPro" id="IPR039420">
    <property type="entry name" value="WalR-like"/>
</dbReference>
<dbReference type="Pfam" id="PF00072">
    <property type="entry name" value="Response_reg"/>
    <property type="match status" value="1"/>
</dbReference>
<dbReference type="SMART" id="SM00448">
    <property type="entry name" value="REC"/>
    <property type="match status" value="1"/>
</dbReference>
<feature type="domain" description="Response regulatory" evidence="4">
    <location>
        <begin position="3"/>
        <end position="116"/>
    </location>
</feature>
<dbReference type="RefSeq" id="WP_344656201.1">
    <property type="nucleotide sequence ID" value="NZ_BAAAQM010000006.1"/>
</dbReference>
<dbReference type="Gene3D" id="3.40.50.2300">
    <property type="match status" value="1"/>
</dbReference>
<dbReference type="CDD" id="cd00383">
    <property type="entry name" value="trans_reg_C"/>
    <property type="match status" value="1"/>
</dbReference>
<evidence type="ECO:0000313" key="6">
    <source>
        <dbReference type="EMBL" id="GAA1959717.1"/>
    </source>
</evidence>
<dbReference type="Gene3D" id="1.10.10.10">
    <property type="entry name" value="Winged helix-like DNA-binding domain superfamily/Winged helix DNA-binding domain"/>
    <property type="match status" value="1"/>
</dbReference>
<dbReference type="InterPro" id="IPR036388">
    <property type="entry name" value="WH-like_DNA-bd_sf"/>
</dbReference>
<keyword evidence="1 3" id="KW-0238">DNA-binding</keyword>
<proteinExistence type="predicted"/>
<dbReference type="InterPro" id="IPR001867">
    <property type="entry name" value="OmpR/PhoB-type_DNA-bd"/>
</dbReference>
<dbReference type="PANTHER" id="PTHR48111">
    <property type="entry name" value="REGULATOR OF RPOS"/>
    <property type="match status" value="1"/>
</dbReference>
<keyword evidence="7" id="KW-1185">Reference proteome</keyword>
<feature type="DNA-binding region" description="OmpR/PhoB-type" evidence="3">
    <location>
        <begin position="130"/>
        <end position="229"/>
    </location>
</feature>
<organism evidence="6 7">
    <name type="scientific">Catenulispora subtropica</name>
    <dbReference type="NCBI Taxonomy" id="450798"/>
    <lineage>
        <taxon>Bacteria</taxon>
        <taxon>Bacillati</taxon>
        <taxon>Actinomycetota</taxon>
        <taxon>Actinomycetes</taxon>
        <taxon>Catenulisporales</taxon>
        <taxon>Catenulisporaceae</taxon>
        <taxon>Catenulispora</taxon>
    </lineage>
</organism>
<feature type="modified residue" description="4-aspartylphosphate" evidence="2">
    <location>
        <position position="52"/>
    </location>
</feature>
<evidence type="ECO:0000259" key="5">
    <source>
        <dbReference type="PROSITE" id="PS51755"/>
    </source>
</evidence>
<accession>A0ABP5C8D7</accession>
<dbReference type="CDD" id="cd17620">
    <property type="entry name" value="REC_OmpR_KdpE-like"/>
    <property type="match status" value="1"/>
</dbReference>
<evidence type="ECO:0000313" key="7">
    <source>
        <dbReference type="Proteomes" id="UP001499854"/>
    </source>
</evidence>
<dbReference type="InterPro" id="IPR011006">
    <property type="entry name" value="CheY-like_superfamily"/>
</dbReference>
<feature type="domain" description="OmpR/PhoB-type" evidence="5">
    <location>
        <begin position="130"/>
        <end position="229"/>
    </location>
</feature>
<reference evidence="7" key="1">
    <citation type="journal article" date="2019" name="Int. J. Syst. Evol. Microbiol.">
        <title>The Global Catalogue of Microorganisms (GCM) 10K type strain sequencing project: providing services to taxonomists for standard genome sequencing and annotation.</title>
        <authorList>
            <consortium name="The Broad Institute Genomics Platform"/>
            <consortium name="The Broad Institute Genome Sequencing Center for Infectious Disease"/>
            <person name="Wu L."/>
            <person name="Ma J."/>
        </authorList>
    </citation>
    <scope>NUCLEOTIDE SEQUENCE [LARGE SCALE GENOMIC DNA]</scope>
    <source>
        <strain evidence="7">JCM 16013</strain>
    </source>
</reference>
<keyword evidence="2" id="KW-0597">Phosphoprotein</keyword>
<dbReference type="SUPFAM" id="SSF52172">
    <property type="entry name" value="CheY-like"/>
    <property type="match status" value="1"/>
</dbReference>
<comment type="caution">
    <text evidence="6">The sequence shown here is derived from an EMBL/GenBank/DDBJ whole genome shotgun (WGS) entry which is preliminary data.</text>
</comment>
<dbReference type="PROSITE" id="PS51755">
    <property type="entry name" value="OMPR_PHOB"/>
    <property type="match status" value="1"/>
</dbReference>
<dbReference type="PANTHER" id="PTHR48111:SF50">
    <property type="entry name" value="KDP OPERON TRANSCRIPTIONAL REGULATORY PROTEIN KDPE"/>
    <property type="match status" value="1"/>
</dbReference>
<dbReference type="SMART" id="SM00862">
    <property type="entry name" value="Trans_reg_C"/>
    <property type="match status" value="1"/>
</dbReference>
<evidence type="ECO:0000256" key="3">
    <source>
        <dbReference type="PROSITE-ProRule" id="PRU01091"/>
    </source>
</evidence>
<evidence type="ECO:0000259" key="4">
    <source>
        <dbReference type="PROSITE" id="PS50110"/>
    </source>
</evidence>
<dbReference type="Pfam" id="PF00486">
    <property type="entry name" value="Trans_reg_C"/>
    <property type="match status" value="1"/>
</dbReference>
<dbReference type="PROSITE" id="PS50110">
    <property type="entry name" value="RESPONSE_REGULATORY"/>
    <property type="match status" value="1"/>
</dbReference>
<protein>
    <submittedName>
        <fullName evidence="6">Response regulator</fullName>
    </submittedName>
</protein>
<dbReference type="EMBL" id="BAAAQM010000006">
    <property type="protein sequence ID" value="GAA1959717.1"/>
    <property type="molecule type" value="Genomic_DNA"/>
</dbReference>
<evidence type="ECO:0000256" key="1">
    <source>
        <dbReference type="ARBA" id="ARBA00023125"/>
    </source>
</evidence>
<sequence>MTHILVVDDEPQILRALRINLKARAYEVETAERGVDALAAAARRQPDLVLLDLGLPDMDGLDVVLGLRGWTDLPIVVLSGRSEQSEKVRVLDAGADDYVTKPFAMEELLARLRAVLRRREFRAEAGVPVSAHYDIGPSTVDLSRHTVTRDGGNVRLTRTEWAVLELLLRHPNQLVTITRMLTEVWGQSTSVDSGHLRFHMARLRRKLEADPQHPVHLITEYGTGYRFVPTASRGPDPRLA</sequence>
<dbReference type="Proteomes" id="UP001499854">
    <property type="component" value="Unassembled WGS sequence"/>
</dbReference>
<dbReference type="Gene3D" id="6.10.250.690">
    <property type="match status" value="1"/>
</dbReference>